<comment type="subcellular location">
    <subcellularLocation>
        <location evidence="1">Endomembrane system</location>
        <topology evidence="1">Multi-pass membrane protein</topology>
    </subcellularLocation>
</comment>
<evidence type="ECO:0000313" key="7">
    <source>
        <dbReference type="EMBL" id="SED01410.1"/>
    </source>
</evidence>
<organism evidence="7 8">
    <name type="scientific">Rhodococcus koreensis</name>
    <dbReference type="NCBI Taxonomy" id="99653"/>
    <lineage>
        <taxon>Bacteria</taxon>
        <taxon>Bacillati</taxon>
        <taxon>Actinomycetota</taxon>
        <taxon>Actinomycetes</taxon>
        <taxon>Mycobacteriales</taxon>
        <taxon>Nocardiaceae</taxon>
        <taxon>Rhodococcus</taxon>
    </lineage>
</organism>
<accession>A0A1H4X875</accession>
<proteinExistence type="predicted"/>
<dbReference type="AlphaFoldDB" id="A0A1H4X875"/>
<evidence type="ECO:0000313" key="8">
    <source>
        <dbReference type="Proteomes" id="UP000183561"/>
    </source>
</evidence>
<feature type="transmembrane region" description="Helical" evidence="5">
    <location>
        <begin position="79"/>
        <end position="101"/>
    </location>
</feature>
<dbReference type="InterPro" id="IPR003807">
    <property type="entry name" value="DUF202"/>
</dbReference>
<feature type="transmembrane region" description="Helical" evidence="5">
    <location>
        <begin position="122"/>
        <end position="142"/>
    </location>
</feature>
<keyword evidence="8" id="KW-1185">Reference proteome</keyword>
<evidence type="ECO:0000256" key="2">
    <source>
        <dbReference type="ARBA" id="ARBA00022692"/>
    </source>
</evidence>
<protein>
    <submittedName>
        <fullName evidence="7">Putative membrane protein</fullName>
    </submittedName>
</protein>
<reference evidence="8" key="1">
    <citation type="submission" date="2016-10" db="EMBL/GenBank/DDBJ databases">
        <authorList>
            <person name="Varghese N."/>
            <person name="Submissions S."/>
        </authorList>
    </citation>
    <scope>NUCLEOTIDE SEQUENCE [LARGE SCALE GENOMIC DNA]</scope>
    <source>
        <strain evidence="8">DSM 44498</strain>
    </source>
</reference>
<sequence length="148" mass="15659">MSDHYFIDTDSNLQGTLMNSDVDLPQRRPVAVYSVGEEPDVRFSLANERTALAWVRTALALVAGGVTLTTLASVTGADLVVHLVAIVACGTGGVLAAVALWSWKRNERALRLQQPLPAPIPLAWLAGGLIVLSIGLAVFAVVTTVNSR</sequence>
<keyword evidence="2 5" id="KW-0812">Transmembrane</keyword>
<dbReference type="GO" id="GO:0012505">
    <property type="term" value="C:endomembrane system"/>
    <property type="evidence" value="ECO:0007669"/>
    <property type="project" value="UniProtKB-SubCell"/>
</dbReference>
<evidence type="ECO:0000256" key="4">
    <source>
        <dbReference type="ARBA" id="ARBA00023136"/>
    </source>
</evidence>
<evidence type="ECO:0000256" key="5">
    <source>
        <dbReference type="SAM" id="Phobius"/>
    </source>
</evidence>
<evidence type="ECO:0000256" key="3">
    <source>
        <dbReference type="ARBA" id="ARBA00022989"/>
    </source>
</evidence>
<feature type="transmembrane region" description="Helical" evidence="5">
    <location>
        <begin position="51"/>
        <end position="73"/>
    </location>
</feature>
<evidence type="ECO:0000256" key="1">
    <source>
        <dbReference type="ARBA" id="ARBA00004127"/>
    </source>
</evidence>
<keyword evidence="3 5" id="KW-1133">Transmembrane helix</keyword>
<dbReference type="Pfam" id="PF02656">
    <property type="entry name" value="DUF202"/>
    <property type="match status" value="1"/>
</dbReference>
<keyword evidence="4 5" id="KW-0472">Membrane</keyword>
<evidence type="ECO:0000259" key="6">
    <source>
        <dbReference type="Pfam" id="PF02656"/>
    </source>
</evidence>
<dbReference type="EMBL" id="FNSV01000005">
    <property type="protein sequence ID" value="SED01410.1"/>
    <property type="molecule type" value="Genomic_DNA"/>
</dbReference>
<name>A0A1H4X875_9NOCA</name>
<feature type="domain" description="DUF202" evidence="6">
    <location>
        <begin position="42"/>
        <end position="109"/>
    </location>
</feature>
<dbReference type="Proteomes" id="UP000183561">
    <property type="component" value="Unassembled WGS sequence"/>
</dbReference>
<gene>
    <name evidence="7" type="ORF">SAMN04490239_6407</name>
</gene>